<accession>A0AAE0F0I0</accession>
<name>A0AAE0F0I0_9CHLO</name>
<dbReference type="EMBL" id="LGRX02028850">
    <property type="protein sequence ID" value="KAK3247566.1"/>
    <property type="molecule type" value="Genomic_DNA"/>
</dbReference>
<feature type="coiled-coil region" evidence="1">
    <location>
        <begin position="68"/>
        <end position="175"/>
    </location>
</feature>
<feature type="coiled-coil region" evidence="1">
    <location>
        <begin position="202"/>
        <end position="292"/>
    </location>
</feature>
<evidence type="ECO:0000313" key="2">
    <source>
        <dbReference type="EMBL" id="KAK3247566.1"/>
    </source>
</evidence>
<dbReference type="AlphaFoldDB" id="A0AAE0F0I0"/>
<keyword evidence="1" id="KW-0175">Coiled coil</keyword>
<comment type="caution">
    <text evidence="2">The sequence shown here is derived from an EMBL/GenBank/DDBJ whole genome shotgun (WGS) entry which is preliminary data.</text>
</comment>
<proteinExistence type="predicted"/>
<protein>
    <submittedName>
        <fullName evidence="2">Uncharacterized protein</fullName>
    </submittedName>
</protein>
<reference evidence="2 3" key="1">
    <citation type="journal article" date="2015" name="Genome Biol. Evol.">
        <title>Comparative Genomics of a Bacterivorous Green Alga Reveals Evolutionary Causalities and Consequences of Phago-Mixotrophic Mode of Nutrition.</title>
        <authorList>
            <person name="Burns J.A."/>
            <person name="Paasch A."/>
            <person name="Narechania A."/>
            <person name="Kim E."/>
        </authorList>
    </citation>
    <scope>NUCLEOTIDE SEQUENCE [LARGE SCALE GENOMIC DNA]</scope>
    <source>
        <strain evidence="2 3">PLY_AMNH</strain>
    </source>
</reference>
<gene>
    <name evidence="2" type="ORF">CYMTET_42938</name>
</gene>
<evidence type="ECO:0000313" key="3">
    <source>
        <dbReference type="Proteomes" id="UP001190700"/>
    </source>
</evidence>
<evidence type="ECO:0000256" key="1">
    <source>
        <dbReference type="SAM" id="Coils"/>
    </source>
</evidence>
<organism evidence="2 3">
    <name type="scientific">Cymbomonas tetramitiformis</name>
    <dbReference type="NCBI Taxonomy" id="36881"/>
    <lineage>
        <taxon>Eukaryota</taxon>
        <taxon>Viridiplantae</taxon>
        <taxon>Chlorophyta</taxon>
        <taxon>Pyramimonadophyceae</taxon>
        <taxon>Pyramimonadales</taxon>
        <taxon>Pyramimonadaceae</taxon>
        <taxon>Cymbomonas</taxon>
    </lineage>
</organism>
<sequence length="303" mass="33549">MDSVTSSTDSLFIPKSGVVELKGEDGAQIIEAYLGERVEVFLREADEATLRRKLFKVLWNLHKERKGHQEMTAACKTLEEKVKTLQAESERLREAADPSQPNRMRQVAKSAMHADKQRLKSDVQVLRERNAKLEQEVKSLKTEKAEVTKKAATEAQRLKDKLAQVSGDLVKVEGQLSSNAEQTLESLAQRAALVESAAAEKLKALEQQLGETIARSAQFEAEVDQGHAAYAALKQETSEAIAEANAKVAEAEHGLDVSDRKLAVLSGQVNILRSEAEKYREAQAKLKQEQRANLAEAALKPWL</sequence>
<dbReference type="Proteomes" id="UP001190700">
    <property type="component" value="Unassembled WGS sequence"/>
</dbReference>
<keyword evidence="3" id="KW-1185">Reference proteome</keyword>